<gene>
    <name evidence="8" type="ORF">CDCA_CDCA03G0908</name>
</gene>
<comment type="caution">
    <text evidence="8">The sequence shown here is derived from an EMBL/GenBank/DDBJ whole genome shotgun (WGS) entry which is preliminary data.</text>
</comment>
<name>A0AAV9IRK1_CYACA</name>
<keyword evidence="9" id="KW-1185">Reference proteome</keyword>
<dbReference type="GO" id="GO:0005789">
    <property type="term" value="C:endoplasmic reticulum membrane"/>
    <property type="evidence" value="ECO:0007669"/>
    <property type="project" value="TreeGrafter"/>
</dbReference>
<organism evidence="8 9">
    <name type="scientific">Cyanidium caldarium</name>
    <name type="common">Red alga</name>
    <dbReference type="NCBI Taxonomy" id="2771"/>
    <lineage>
        <taxon>Eukaryota</taxon>
        <taxon>Rhodophyta</taxon>
        <taxon>Bangiophyceae</taxon>
        <taxon>Cyanidiales</taxon>
        <taxon>Cyanidiaceae</taxon>
        <taxon>Cyanidium</taxon>
    </lineage>
</organism>
<evidence type="ECO:0000256" key="7">
    <source>
        <dbReference type="SAM" id="Phobius"/>
    </source>
</evidence>
<evidence type="ECO:0000256" key="5">
    <source>
        <dbReference type="ARBA" id="ARBA00023136"/>
    </source>
</evidence>
<feature type="transmembrane region" description="Helical" evidence="7">
    <location>
        <begin position="177"/>
        <end position="195"/>
    </location>
</feature>
<reference evidence="8 9" key="1">
    <citation type="submission" date="2022-07" db="EMBL/GenBank/DDBJ databases">
        <title>Genome-wide signatures of adaptation to extreme environments.</title>
        <authorList>
            <person name="Cho C.H."/>
            <person name="Yoon H.S."/>
        </authorList>
    </citation>
    <scope>NUCLEOTIDE SEQUENCE [LARGE SCALE GENOMIC DNA]</scope>
    <source>
        <strain evidence="8 9">DBV 063 E5</strain>
    </source>
</reference>
<dbReference type="PANTHER" id="PTHR10778">
    <property type="entry name" value="SOLUTE CARRIER FAMILY 35 MEMBER B"/>
    <property type="match status" value="1"/>
</dbReference>
<evidence type="ECO:0000256" key="2">
    <source>
        <dbReference type="ARBA" id="ARBA00022448"/>
    </source>
</evidence>
<feature type="transmembrane region" description="Helical" evidence="7">
    <location>
        <begin position="216"/>
        <end position="237"/>
    </location>
</feature>
<evidence type="ECO:0008006" key="10">
    <source>
        <dbReference type="Google" id="ProtNLM"/>
    </source>
</evidence>
<evidence type="ECO:0000256" key="3">
    <source>
        <dbReference type="ARBA" id="ARBA00022692"/>
    </source>
</evidence>
<evidence type="ECO:0000256" key="6">
    <source>
        <dbReference type="SAM" id="MobiDB-lite"/>
    </source>
</evidence>
<keyword evidence="2" id="KW-0813">Transport</keyword>
<dbReference type="PANTHER" id="PTHR10778:SF13">
    <property type="entry name" value="ADENOSINE 3'-PHOSPHO 5'-PHOSPHOSULFATE TRANSPORTER 1"/>
    <property type="match status" value="1"/>
</dbReference>
<evidence type="ECO:0000313" key="8">
    <source>
        <dbReference type="EMBL" id="KAK4534883.1"/>
    </source>
</evidence>
<dbReference type="AlphaFoldDB" id="A0AAV9IRK1"/>
<keyword evidence="5 7" id="KW-0472">Membrane</keyword>
<dbReference type="GO" id="GO:0000139">
    <property type="term" value="C:Golgi membrane"/>
    <property type="evidence" value="ECO:0007669"/>
    <property type="project" value="TreeGrafter"/>
</dbReference>
<dbReference type="EMBL" id="JANCYW010000003">
    <property type="protein sequence ID" value="KAK4534883.1"/>
    <property type="molecule type" value="Genomic_DNA"/>
</dbReference>
<keyword evidence="4 7" id="KW-1133">Transmembrane helix</keyword>
<feature type="transmembrane region" description="Helical" evidence="7">
    <location>
        <begin position="304"/>
        <end position="323"/>
    </location>
</feature>
<dbReference type="Pfam" id="PF08449">
    <property type="entry name" value="UAA"/>
    <property type="match status" value="1"/>
</dbReference>
<dbReference type="GO" id="GO:0046964">
    <property type="term" value="F:3'-phosphoadenosine 5'-phosphosulfate transmembrane transporter activity"/>
    <property type="evidence" value="ECO:0007669"/>
    <property type="project" value="TreeGrafter"/>
</dbReference>
<proteinExistence type="predicted"/>
<accession>A0AAV9IRK1</accession>
<evidence type="ECO:0000256" key="4">
    <source>
        <dbReference type="ARBA" id="ARBA00022989"/>
    </source>
</evidence>
<dbReference type="InterPro" id="IPR013657">
    <property type="entry name" value="SCL35B1-4/HUT1"/>
</dbReference>
<comment type="subcellular location">
    <subcellularLocation>
        <location evidence="1">Membrane</location>
        <topology evidence="1">Multi-pass membrane protein</topology>
    </subcellularLocation>
</comment>
<feature type="region of interest" description="Disordered" evidence="6">
    <location>
        <begin position="330"/>
        <end position="382"/>
    </location>
</feature>
<evidence type="ECO:0000256" key="1">
    <source>
        <dbReference type="ARBA" id="ARBA00004141"/>
    </source>
</evidence>
<feature type="transmembrane region" description="Helical" evidence="7">
    <location>
        <begin position="150"/>
        <end position="171"/>
    </location>
</feature>
<dbReference type="Proteomes" id="UP001301350">
    <property type="component" value="Unassembled WGS sequence"/>
</dbReference>
<sequence length="382" mass="42194">MNRLLAPLNNPEGWRRARMAMCTSGIIASLLLYAYLQERIMATPQGRNEQGEPVFFRDSLFLVLQNRLCAALAAAVVMAVRRQWDGFRCIAPLYKYASVSVSNVVATSAQYSALVWVSMPAQTLGKCAKMIPVLVWGTLMSGKRYGWMDYGVATAVAIGCTVFLLSGNIHAKHSDAGSSWIGLALMVVYLAFDGFTSTFQEKLFRGYTMSAYNQMLYVNLTSAAISLFGLLVSNRLWADLRFGWQHPQFLRDTLTLSLSAVSAQFFITFTIKEFGALLYATVMTTRQFLTIFLSNILFAHAMSGAQWLGTAMVFGALYWKTYIHQWSKKSPSSSNSGDDHGASHRRHDAPAGVQRPEHRIAVDRGSAAISPISPGGHDKGRP</sequence>
<protein>
    <recommendedName>
        <fullName evidence="10">UDP-galactose transporter</fullName>
    </recommendedName>
</protein>
<keyword evidence="3 7" id="KW-0812">Transmembrane</keyword>
<evidence type="ECO:0000313" key="9">
    <source>
        <dbReference type="Proteomes" id="UP001301350"/>
    </source>
</evidence>